<dbReference type="GO" id="GO:0016877">
    <property type="term" value="F:ligase activity, forming carbon-sulfur bonds"/>
    <property type="evidence" value="ECO:0007669"/>
    <property type="project" value="UniProtKB-ARBA"/>
</dbReference>
<evidence type="ECO:0000313" key="5">
    <source>
        <dbReference type="EMBL" id="AIC95229.1"/>
    </source>
</evidence>
<evidence type="ECO:0000259" key="3">
    <source>
        <dbReference type="Pfam" id="PF00501"/>
    </source>
</evidence>
<dbReference type="PANTHER" id="PTHR43767:SF9">
    <property type="entry name" value="LONG-CHAIN-FATTY-ACID--COA LIGASE"/>
    <property type="match status" value="1"/>
</dbReference>
<dbReference type="KEGG" id="ble:BleG1_2664"/>
<dbReference type="HOGENOM" id="CLU_000022_59_7_9"/>
<proteinExistence type="inferred from homology"/>
<dbReference type="CDD" id="cd05936">
    <property type="entry name" value="FC-FACS_FadD_like"/>
    <property type="match status" value="1"/>
</dbReference>
<name>A0A060M553_9BACI</name>
<dbReference type="AlphaFoldDB" id="A0A060M553"/>
<dbReference type="Gene3D" id="2.30.38.10">
    <property type="entry name" value="Luciferase, Domain 3"/>
    <property type="match status" value="1"/>
</dbReference>
<dbReference type="Pfam" id="PF13193">
    <property type="entry name" value="AMP-binding_C"/>
    <property type="match status" value="1"/>
</dbReference>
<evidence type="ECO:0000256" key="1">
    <source>
        <dbReference type="ARBA" id="ARBA00006432"/>
    </source>
</evidence>
<organism evidence="5 6">
    <name type="scientific">Shouchella lehensis G1</name>
    <dbReference type="NCBI Taxonomy" id="1246626"/>
    <lineage>
        <taxon>Bacteria</taxon>
        <taxon>Bacillati</taxon>
        <taxon>Bacillota</taxon>
        <taxon>Bacilli</taxon>
        <taxon>Bacillales</taxon>
        <taxon>Bacillaceae</taxon>
        <taxon>Shouchella</taxon>
    </lineage>
</organism>
<dbReference type="eggNOG" id="COG0318">
    <property type="taxonomic scope" value="Bacteria"/>
</dbReference>
<dbReference type="Gene3D" id="3.30.300.30">
    <property type="match status" value="1"/>
</dbReference>
<evidence type="ECO:0000259" key="4">
    <source>
        <dbReference type="Pfam" id="PF13193"/>
    </source>
</evidence>
<dbReference type="InterPro" id="IPR000873">
    <property type="entry name" value="AMP-dep_synth/lig_dom"/>
</dbReference>
<evidence type="ECO:0000313" key="6">
    <source>
        <dbReference type="Proteomes" id="UP000027142"/>
    </source>
</evidence>
<dbReference type="InterPro" id="IPR025110">
    <property type="entry name" value="AMP-bd_C"/>
</dbReference>
<dbReference type="PROSITE" id="PS00455">
    <property type="entry name" value="AMP_BINDING"/>
    <property type="match status" value="1"/>
</dbReference>
<dbReference type="SUPFAM" id="SSF56801">
    <property type="entry name" value="Acetyl-CoA synthetase-like"/>
    <property type="match status" value="1"/>
</dbReference>
<dbReference type="EMBL" id="CP003923">
    <property type="protein sequence ID" value="AIC95229.1"/>
    <property type="molecule type" value="Genomic_DNA"/>
</dbReference>
<dbReference type="InterPro" id="IPR045851">
    <property type="entry name" value="AMP-bd_C_sf"/>
</dbReference>
<keyword evidence="2 5" id="KW-0436">Ligase</keyword>
<dbReference type="PATRIC" id="fig|1246626.3.peg.2656"/>
<dbReference type="Gene3D" id="3.40.50.980">
    <property type="match status" value="2"/>
</dbReference>
<reference evidence="5 6" key="1">
    <citation type="journal article" date="2014" name="Gene">
        <title>A comparative genomic analysis of the alkalitolerant soil bacterium Bacillus lehensis G1.</title>
        <authorList>
            <person name="Noor Y.M."/>
            <person name="Samsulrizal N.H."/>
            <person name="Jema'on N.A."/>
            <person name="Low K.O."/>
            <person name="Ramli A.N."/>
            <person name="Alias N.I."/>
            <person name="Damis S.I."/>
            <person name="Fuzi S.F."/>
            <person name="Isa M.N."/>
            <person name="Murad A.M."/>
            <person name="Raih M.F."/>
            <person name="Bakar F.D."/>
            <person name="Najimudin N."/>
            <person name="Mahadi N.M."/>
            <person name="Illias R.M."/>
        </authorList>
    </citation>
    <scope>NUCLEOTIDE SEQUENCE [LARGE SCALE GENOMIC DNA]</scope>
    <source>
        <strain evidence="5 6">G1</strain>
    </source>
</reference>
<dbReference type="STRING" id="1246626.BleG1_2664"/>
<dbReference type="Proteomes" id="UP000027142">
    <property type="component" value="Chromosome"/>
</dbReference>
<dbReference type="InterPro" id="IPR050237">
    <property type="entry name" value="ATP-dep_AMP-bd_enzyme"/>
</dbReference>
<dbReference type="FunFam" id="3.40.50.12780:FF:000003">
    <property type="entry name" value="Long-chain-fatty-acid--CoA ligase FadD"/>
    <property type="match status" value="1"/>
</dbReference>
<feature type="domain" description="AMP-binding enzyme C-terminal" evidence="4">
    <location>
        <begin position="469"/>
        <end position="544"/>
    </location>
</feature>
<comment type="similarity">
    <text evidence="1">Belongs to the ATP-dependent AMP-binding enzyme family.</text>
</comment>
<dbReference type="OrthoDB" id="9803968at2"/>
<dbReference type="FunFam" id="3.30.300.30:FF:000008">
    <property type="entry name" value="2,3-dihydroxybenzoate-AMP ligase"/>
    <property type="match status" value="1"/>
</dbReference>
<accession>A0A060M553</accession>
<protein>
    <submittedName>
        <fullName evidence="5">Long-chain-fatty-acid--CoA ligase</fullName>
    </submittedName>
</protein>
<sequence length="566" mass="63809">MEIVEKRWTKHYPKTVEGSMHYDELPLQHFFTESAKAYPEHEAVHFLGKSITYEDLHNQAVSFANQLIKLGVKKGDRVAIMLPNSPQSIISYYGILMTGGIVVQTNPLYVERELQHQLSDSGAKLIVCLDSVLPRVQKVMEQTPLELIIVTSIPDYLPFPKGMLFPLVQKKQGIPKVKVEYSDRILRFTKLVKEGSLQQPDVEVTSTDVALLQYTGGTTGLAKGVILTHYNLVVNAQQCDAWLYKAKPAKERVLGVMPFFHVYGMTTVMNVAVLKAQTMVLLPRFNPKDVLKTIEKQKITLFPGAPTMYIALCKQEDITEYDLTSVNACISGAAALPLEVQQKFEKLTNGRIVEGYGLTETSPVACANPIWDKRKPGSVGIPWPDTDVMIFSIERDGPAEIGEIGEVFIKGPQVMSGYWNRPEDTSQTFHGDWFKSGDMGRMDEEGYVYIVDRKKELIIASGYNIYPREIEEVLYEHEAIVQAAVIGVPDEYRGETVKAFVVLKEGASVTEEELKSYCAKRMAAFKLPKYYEFREELPATLTGKILKRVLLDEERTKRDAHEKKQA</sequence>
<dbReference type="Pfam" id="PF00501">
    <property type="entry name" value="AMP-binding"/>
    <property type="match status" value="1"/>
</dbReference>
<dbReference type="InterPro" id="IPR020845">
    <property type="entry name" value="AMP-binding_CS"/>
</dbReference>
<feature type="domain" description="AMP-dependent synthetase/ligase" evidence="3">
    <location>
        <begin position="31"/>
        <end position="419"/>
    </location>
</feature>
<dbReference type="RefSeq" id="WP_095150496.1">
    <property type="nucleotide sequence ID" value="NZ_CP003923.1"/>
</dbReference>
<evidence type="ECO:0000256" key="2">
    <source>
        <dbReference type="ARBA" id="ARBA00022598"/>
    </source>
</evidence>
<dbReference type="PANTHER" id="PTHR43767">
    <property type="entry name" value="LONG-CHAIN-FATTY-ACID--COA LIGASE"/>
    <property type="match status" value="1"/>
</dbReference>
<keyword evidence="6" id="KW-1185">Reference proteome</keyword>
<gene>
    <name evidence="5" type="ORF">BleG1_2664</name>
</gene>